<gene>
    <name evidence="4" type="ORF">FQA47_015405</name>
</gene>
<evidence type="ECO:0000313" key="4">
    <source>
        <dbReference type="EMBL" id="KAF6724619.1"/>
    </source>
</evidence>
<accession>A0A834F847</accession>
<name>A0A834F847_ORYME</name>
<keyword evidence="3" id="KW-0732">Signal</keyword>
<keyword evidence="2" id="KW-0472">Membrane</keyword>
<keyword evidence="2" id="KW-0812">Transmembrane</keyword>
<keyword evidence="2" id="KW-1133">Transmembrane helix</keyword>
<proteinExistence type="predicted"/>
<feature type="region of interest" description="Disordered" evidence="1">
    <location>
        <begin position="192"/>
        <end position="300"/>
    </location>
</feature>
<feature type="compositionally biased region" description="Polar residues" evidence="1">
    <location>
        <begin position="21"/>
        <end position="92"/>
    </location>
</feature>
<dbReference type="Proteomes" id="UP000646548">
    <property type="component" value="Unassembled WGS sequence"/>
</dbReference>
<dbReference type="EMBL" id="WKFB01000385">
    <property type="protein sequence ID" value="KAF6724619.1"/>
    <property type="molecule type" value="Genomic_DNA"/>
</dbReference>
<evidence type="ECO:0000256" key="2">
    <source>
        <dbReference type="SAM" id="Phobius"/>
    </source>
</evidence>
<organism evidence="4 5">
    <name type="scientific">Oryzias melastigma</name>
    <name type="common">Marine medaka</name>
    <dbReference type="NCBI Taxonomy" id="30732"/>
    <lineage>
        <taxon>Eukaryota</taxon>
        <taxon>Metazoa</taxon>
        <taxon>Chordata</taxon>
        <taxon>Craniata</taxon>
        <taxon>Vertebrata</taxon>
        <taxon>Euteleostomi</taxon>
        <taxon>Actinopterygii</taxon>
        <taxon>Neopterygii</taxon>
        <taxon>Teleostei</taxon>
        <taxon>Neoteleostei</taxon>
        <taxon>Acanthomorphata</taxon>
        <taxon>Ovalentaria</taxon>
        <taxon>Atherinomorphae</taxon>
        <taxon>Beloniformes</taxon>
        <taxon>Adrianichthyidae</taxon>
        <taxon>Oryziinae</taxon>
        <taxon>Oryzias</taxon>
    </lineage>
</organism>
<dbReference type="AlphaFoldDB" id="A0A834F847"/>
<protein>
    <submittedName>
        <fullName evidence="4">Uncharacterized protein</fullName>
    </submittedName>
</protein>
<feature type="region of interest" description="Disordered" evidence="1">
    <location>
        <begin position="21"/>
        <end position="137"/>
    </location>
</feature>
<feature type="compositionally biased region" description="Low complexity" evidence="1">
    <location>
        <begin position="233"/>
        <end position="244"/>
    </location>
</feature>
<comment type="caution">
    <text evidence="4">The sequence shown here is derived from an EMBL/GenBank/DDBJ whole genome shotgun (WGS) entry which is preliminary data.</text>
</comment>
<feature type="chain" id="PRO_5032740466" evidence="3">
    <location>
        <begin position="20"/>
        <end position="325"/>
    </location>
</feature>
<sequence>MPRLSSCFLVLIAVWAMTGQNTTDHSQSPTGKSSNLTTAVPTITSDNAASSSDLTTTESNAYSSASTKSKGGNSTTQDGILQSTGSTESTTMSAPPPPPTPPHPPSPHSPTPHPPPTAPATRNSDEKSTTVSPNAAGSDKTGIIILIVLILLTFVLGVACFFARGRGRRYSVDITSRPDEVTVPLSAVEAELPADSGPEKELQTFQSTENPAEEAEVKPEAQEEQKEADKPAVDPSAESAAASSSDDKPKEDDVENIVESSPAPAEVTVEEKTDDEGAASNKTSVESLKETNENSSNNVGLCHRGGWCSASCFHSTKRLLSHIKR</sequence>
<reference evidence="4" key="1">
    <citation type="journal article" name="BMC Genomics">
        <title>Long-read sequencing and de novo genome assembly of marine medaka (Oryzias melastigma).</title>
        <authorList>
            <person name="Liang P."/>
            <person name="Saqib H.S.A."/>
            <person name="Ni X."/>
            <person name="Shen Y."/>
        </authorList>
    </citation>
    <scope>NUCLEOTIDE SEQUENCE</scope>
    <source>
        <strain evidence="4">Bigg-433</strain>
    </source>
</reference>
<evidence type="ECO:0000256" key="3">
    <source>
        <dbReference type="SAM" id="SignalP"/>
    </source>
</evidence>
<feature type="transmembrane region" description="Helical" evidence="2">
    <location>
        <begin position="142"/>
        <end position="163"/>
    </location>
</feature>
<feature type="compositionally biased region" description="Pro residues" evidence="1">
    <location>
        <begin position="94"/>
        <end position="118"/>
    </location>
</feature>
<evidence type="ECO:0000256" key="1">
    <source>
        <dbReference type="SAM" id="MobiDB-lite"/>
    </source>
</evidence>
<feature type="signal peptide" evidence="3">
    <location>
        <begin position="1"/>
        <end position="19"/>
    </location>
</feature>
<feature type="compositionally biased region" description="Basic and acidic residues" evidence="1">
    <location>
        <begin position="215"/>
        <end position="232"/>
    </location>
</feature>
<evidence type="ECO:0000313" key="5">
    <source>
        <dbReference type="Proteomes" id="UP000646548"/>
    </source>
</evidence>